<dbReference type="Proteomes" id="UP001595805">
    <property type="component" value="Unassembled WGS sequence"/>
</dbReference>
<evidence type="ECO:0000256" key="1">
    <source>
        <dbReference type="SAM" id="Phobius"/>
    </source>
</evidence>
<evidence type="ECO:0000313" key="2">
    <source>
        <dbReference type="EMBL" id="MFC3879840.1"/>
    </source>
</evidence>
<dbReference type="RefSeq" id="WP_377904641.1">
    <property type="nucleotide sequence ID" value="NZ_JBHRZS010000006.1"/>
</dbReference>
<comment type="caution">
    <text evidence="2">The sequence shown here is derived from an EMBL/GenBank/DDBJ whole genome shotgun (WGS) entry which is preliminary data.</text>
</comment>
<keyword evidence="1" id="KW-1133">Transmembrane helix</keyword>
<keyword evidence="1" id="KW-0472">Membrane</keyword>
<gene>
    <name evidence="2" type="ORF">ACFOSV_06615</name>
</gene>
<dbReference type="InterPro" id="IPR045749">
    <property type="entry name" value="DUF6090"/>
</dbReference>
<proteinExistence type="predicted"/>
<organism evidence="2 3">
    <name type="scientific">Algoriphagus namhaensis</name>
    <dbReference type="NCBI Taxonomy" id="915353"/>
    <lineage>
        <taxon>Bacteria</taxon>
        <taxon>Pseudomonadati</taxon>
        <taxon>Bacteroidota</taxon>
        <taxon>Cytophagia</taxon>
        <taxon>Cytophagales</taxon>
        <taxon>Cyclobacteriaceae</taxon>
        <taxon>Algoriphagus</taxon>
    </lineage>
</organism>
<accession>A0ABV8AS87</accession>
<sequence length="251" mass="29754">MLKFFRKIRQNLLSEGRTGKYIKYAFGEIVLVMIGILLALQVNNWNESRKNNILRKSIIDNLITDLQKDIENLHSLNEINTAAEKEGEYLASFLKEELNEIDTLRLTNSIVICGYVPNKSIISSTYNELINSNNFHLFKDATLKRLLDEYYNPNSWSDLLNSRILKTIWYDYRDEMSKFHSPLLYQDYYEFQEPIISNPSKYNVQWNQIQDNDYIKTQVGMIAAYRIVIRQDFERYIQKATITLDYLKNSR</sequence>
<protein>
    <submittedName>
        <fullName evidence="2">DUF6090 family protein</fullName>
    </submittedName>
</protein>
<dbReference type="EMBL" id="JBHRZS010000006">
    <property type="protein sequence ID" value="MFC3879840.1"/>
    <property type="molecule type" value="Genomic_DNA"/>
</dbReference>
<reference evidence="3" key="1">
    <citation type="journal article" date="2019" name="Int. J. Syst. Evol. Microbiol.">
        <title>The Global Catalogue of Microorganisms (GCM) 10K type strain sequencing project: providing services to taxonomists for standard genome sequencing and annotation.</title>
        <authorList>
            <consortium name="The Broad Institute Genomics Platform"/>
            <consortium name="The Broad Institute Genome Sequencing Center for Infectious Disease"/>
            <person name="Wu L."/>
            <person name="Ma J."/>
        </authorList>
    </citation>
    <scope>NUCLEOTIDE SEQUENCE [LARGE SCALE GENOMIC DNA]</scope>
    <source>
        <strain evidence="3">CCUG 60523</strain>
    </source>
</reference>
<keyword evidence="1" id="KW-0812">Transmembrane</keyword>
<name>A0ABV8AS87_9BACT</name>
<dbReference type="Pfam" id="PF19578">
    <property type="entry name" value="DUF6090"/>
    <property type="match status" value="1"/>
</dbReference>
<keyword evidence="3" id="KW-1185">Reference proteome</keyword>
<feature type="transmembrane region" description="Helical" evidence="1">
    <location>
        <begin position="21"/>
        <end position="40"/>
    </location>
</feature>
<evidence type="ECO:0000313" key="3">
    <source>
        <dbReference type="Proteomes" id="UP001595805"/>
    </source>
</evidence>